<comment type="similarity">
    <text evidence="1 8">Belongs to the thioredoxin family.</text>
</comment>
<keyword evidence="13" id="KW-1185">Reference proteome</keyword>
<keyword evidence="2" id="KW-0813">Transport</keyword>
<feature type="disulfide bond" description="Redox-active" evidence="10">
    <location>
        <begin position="30"/>
        <end position="33"/>
    </location>
</feature>
<dbReference type="NCBIfam" id="TIGR01068">
    <property type="entry name" value="thioredoxin"/>
    <property type="match status" value="1"/>
</dbReference>
<feature type="active site" description="Nucleophile" evidence="9">
    <location>
        <position position="30"/>
    </location>
</feature>
<dbReference type="GO" id="GO:0045454">
    <property type="term" value="P:cell redox homeostasis"/>
    <property type="evidence" value="ECO:0007669"/>
    <property type="project" value="TreeGrafter"/>
</dbReference>
<evidence type="ECO:0000256" key="6">
    <source>
        <dbReference type="ARBA" id="ARBA00025303"/>
    </source>
</evidence>
<dbReference type="Pfam" id="PF00085">
    <property type="entry name" value="Thioredoxin"/>
    <property type="match status" value="1"/>
</dbReference>
<dbReference type="CDD" id="cd02947">
    <property type="entry name" value="TRX_family"/>
    <property type="match status" value="1"/>
</dbReference>
<dbReference type="InterPro" id="IPR036249">
    <property type="entry name" value="Thioredoxin-like_sf"/>
</dbReference>
<keyword evidence="4 10" id="KW-1015">Disulfide bond</keyword>
<keyword evidence="3" id="KW-0249">Electron transport</keyword>
<organism evidence="12 13">
    <name type="scientific">Candidatus Deianiraea vastatrix</name>
    <dbReference type="NCBI Taxonomy" id="2163644"/>
    <lineage>
        <taxon>Bacteria</taxon>
        <taxon>Pseudomonadati</taxon>
        <taxon>Pseudomonadota</taxon>
        <taxon>Alphaproteobacteria</taxon>
        <taxon>Rickettsiales</taxon>
        <taxon>Candidatus Deianiraeaceae</taxon>
        <taxon>Candidatus Deianiraea</taxon>
    </lineage>
</organism>
<feature type="site" description="Deprotonates C-terminal active site Cys" evidence="9">
    <location>
        <position position="24"/>
    </location>
</feature>
<dbReference type="RefSeq" id="WP_187694794.1">
    <property type="nucleotide sequence ID" value="NZ_CP029077.1"/>
</dbReference>
<dbReference type="PIRSF" id="PIRSF000077">
    <property type="entry name" value="Thioredoxin"/>
    <property type="match status" value="1"/>
</dbReference>
<feature type="domain" description="Thioredoxin" evidence="11">
    <location>
        <begin position="1"/>
        <end position="104"/>
    </location>
</feature>
<proteinExistence type="inferred from homology"/>
<evidence type="ECO:0000313" key="12">
    <source>
        <dbReference type="EMBL" id="QED23215.1"/>
    </source>
</evidence>
<dbReference type="InterPro" id="IPR017937">
    <property type="entry name" value="Thioredoxin_CS"/>
</dbReference>
<dbReference type="FunFam" id="3.40.30.10:FF:000001">
    <property type="entry name" value="Thioredoxin"/>
    <property type="match status" value="1"/>
</dbReference>
<evidence type="ECO:0000256" key="9">
    <source>
        <dbReference type="PIRSR" id="PIRSR000077-1"/>
    </source>
</evidence>
<dbReference type="GO" id="GO:0005829">
    <property type="term" value="C:cytosol"/>
    <property type="evidence" value="ECO:0007669"/>
    <property type="project" value="TreeGrafter"/>
</dbReference>
<dbReference type="PANTHER" id="PTHR45663">
    <property type="entry name" value="GEO12009P1"/>
    <property type="match status" value="1"/>
</dbReference>
<dbReference type="Proteomes" id="UP000321934">
    <property type="component" value="Chromosome"/>
</dbReference>
<evidence type="ECO:0000256" key="7">
    <source>
        <dbReference type="NCBIfam" id="TIGR01068"/>
    </source>
</evidence>
<dbReference type="GO" id="GO:0015035">
    <property type="term" value="F:protein-disulfide reductase activity"/>
    <property type="evidence" value="ECO:0007669"/>
    <property type="project" value="UniProtKB-UniRule"/>
</dbReference>
<evidence type="ECO:0000256" key="10">
    <source>
        <dbReference type="PIRSR" id="PIRSR000077-4"/>
    </source>
</evidence>
<dbReference type="PROSITE" id="PS51352">
    <property type="entry name" value="THIOREDOXIN_2"/>
    <property type="match status" value="1"/>
</dbReference>
<feature type="active site" description="Nucleophile" evidence="9">
    <location>
        <position position="33"/>
    </location>
</feature>
<evidence type="ECO:0000259" key="11">
    <source>
        <dbReference type="PROSITE" id="PS51352"/>
    </source>
</evidence>
<protein>
    <recommendedName>
        <fullName evidence="7 8">Thioredoxin</fullName>
    </recommendedName>
</protein>
<evidence type="ECO:0000313" key="13">
    <source>
        <dbReference type="Proteomes" id="UP000321934"/>
    </source>
</evidence>
<dbReference type="InterPro" id="IPR005746">
    <property type="entry name" value="Thioredoxin"/>
</dbReference>
<sequence length="104" mass="11780">MAREISQTDFRSEVLENEKPVLVDFWAPWCGPCRAIAPALNELSQEQNEFEVIKINIDENPEIAGHYRIQSIPAMMVFKDGKVVANRVGGLPKAQILSWVKENI</sequence>
<evidence type="ECO:0000256" key="2">
    <source>
        <dbReference type="ARBA" id="ARBA00022448"/>
    </source>
</evidence>
<dbReference type="InterPro" id="IPR013766">
    <property type="entry name" value="Thioredoxin_domain"/>
</dbReference>
<dbReference type="EMBL" id="CP029077">
    <property type="protein sequence ID" value="QED23215.1"/>
    <property type="molecule type" value="Genomic_DNA"/>
</dbReference>
<dbReference type="PROSITE" id="PS00194">
    <property type="entry name" value="THIOREDOXIN_1"/>
    <property type="match status" value="1"/>
</dbReference>
<accession>A0A5B8XEA9</accession>
<feature type="site" description="Contributes to redox potential value" evidence="9">
    <location>
        <position position="31"/>
    </location>
</feature>
<evidence type="ECO:0000256" key="8">
    <source>
        <dbReference type="PIRNR" id="PIRNR000077"/>
    </source>
</evidence>
<evidence type="ECO:0000256" key="3">
    <source>
        <dbReference type="ARBA" id="ARBA00022982"/>
    </source>
</evidence>
<dbReference type="PANTHER" id="PTHR45663:SF11">
    <property type="entry name" value="GEO12009P1"/>
    <property type="match status" value="1"/>
</dbReference>
<keyword evidence="5 10" id="KW-0676">Redox-active center</keyword>
<comment type="function">
    <text evidence="6">Component of the thioredoxin-thioredoxin reductase system. Participates in various redox reactions through the reversible oxidation of its active center dithiol to a disulfide and catalyzes dithiol-disulfide exchange reactions.</text>
</comment>
<gene>
    <name evidence="12" type="ORF">Deia_00412</name>
</gene>
<name>A0A5B8XEA9_9RICK</name>
<dbReference type="AlphaFoldDB" id="A0A5B8XEA9"/>
<dbReference type="Gene3D" id="3.40.30.10">
    <property type="entry name" value="Glutaredoxin"/>
    <property type="match status" value="1"/>
</dbReference>
<evidence type="ECO:0000256" key="5">
    <source>
        <dbReference type="ARBA" id="ARBA00023284"/>
    </source>
</evidence>
<evidence type="ECO:0000256" key="4">
    <source>
        <dbReference type="ARBA" id="ARBA00023157"/>
    </source>
</evidence>
<evidence type="ECO:0000256" key="1">
    <source>
        <dbReference type="ARBA" id="ARBA00008987"/>
    </source>
</evidence>
<reference evidence="12 13" key="1">
    <citation type="journal article" date="2019" name="ISME J.">
        <title>Deianiraea, an extracellular bacterium associated with the ciliate Paramecium, suggests an alternative scenario for the evolution of Rickettsiales.</title>
        <authorList>
            <person name="Castelli M."/>
            <person name="Sabaneyeva E."/>
            <person name="Lanzoni O."/>
            <person name="Lebedeva N."/>
            <person name="Floriano A.M."/>
            <person name="Gaiarsa S."/>
            <person name="Benken K."/>
            <person name="Modeo L."/>
            <person name="Bandi C."/>
            <person name="Potekhin A."/>
            <person name="Sassera D."/>
            <person name="Petroni G."/>
        </authorList>
    </citation>
    <scope>NUCLEOTIDE SEQUENCE [LARGE SCALE GENOMIC DNA]</scope>
    <source>
        <strain evidence="12">CyL4-1</strain>
    </source>
</reference>
<feature type="site" description="Contributes to redox potential value" evidence="9">
    <location>
        <position position="32"/>
    </location>
</feature>
<dbReference type="PRINTS" id="PR00421">
    <property type="entry name" value="THIOREDOXIN"/>
</dbReference>
<dbReference type="SUPFAM" id="SSF52833">
    <property type="entry name" value="Thioredoxin-like"/>
    <property type="match status" value="1"/>
</dbReference>